<evidence type="ECO:0000313" key="3">
    <source>
        <dbReference type="Proteomes" id="UP000002949"/>
    </source>
</evidence>
<accession>G6YAA6</accession>
<dbReference type="EMBL" id="AGSN01000109">
    <property type="protein sequence ID" value="EHH11419.1"/>
    <property type="molecule type" value="Genomic_DNA"/>
</dbReference>
<proteinExistence type="predicted"/>
<feature type="transmembrane region" description="Helical" evidence="1">
    <location>
        <begin position="29"/>
        <end position="48"/>
    </location>
</feature>
<feature type="transmembrane region" description="Helical" evidence="1">
    <location>
        <begin position="6"/>
        <end position="22"/>
    </location>
</feature>
<keyword evidence="1" id="KW-0472">Membrane</keyword>
<evidence type="ECO:0000313" key="2">
    <source>
        <dbReference type="EMBL" id="EHH11419.1"/>
    </source>
</evidence>
<evidence type="ECO:0000256" key="1">
    <source>
        <dbReference type="SAM" id="Phobius"/>
    </source>
</evidence>
<dbReference type="AlphaFoldDB" id="G6YAA6"/>
<gene>
    <name evidence="2" type="ORF">MEA186_14392</name>
</gene>
<dbReference type="PATRIC" id="fig|1082933.3.peg.2796"/>
<name>G6YAA6_9HYPH</name>
<reference evidence="2 3" key="1">
    <citation type="journal article" date="2012" name="J. Bacteriol.">
        <title>Draft Genome Sequence of Plant Growth-Promoting Rhizobium Mesorhizobium amorphae, Isolated from Zinc-Lead Mine Tailings.</title>
        <authorList>
            <person name="Hao X."/>
            <person name="Lin Y."/>
            <person name="Johnstone L."/>
            <person name="Baltrus D.A."/>
            <person name="Miller S.J."/>
            <person name="Wei G."/>
            <person name="Rensing C."/>
        </authorList>
    </citation>
    <scope>NUCLEOTIDE SEQUENCE [LARGE SCALE GENOMIC DNA]</scope>
    <source>
        <strain evidence="2 3">CCNWGS0123</strain>
    </source>
</reference>
<keyword evidence="1" id="KW-0812">Transmembrane</keyword>
<protein>
    <recommendedName>
        <fullName evidence="4">DUF3096 domain-containing protein</fullName>
    </recommendedName>
</protein>
<dbReference type="RefSeq" id="WP_006202401.1">
    <property type="nucleotide sequence ID" value="NZ_AGSN01000109.1"/>
</dbReference>
<dbReference type="InterPro" id="IPR021446">
    <property type="entry name" value="DUF3096"/>
</dbReference>
<organism evidence="2 3">
    <name type="scientific">Mesorhizobium amorphae CCNWGS0123</name>
    <dbReference type="NCBI Taxonomy" id="1082933"/>
    <lineage>
        <taxon>Bacteria</taxon>
        <taxon>Pseudomonadati</taxon>
        <taxon>Pseudomonadota</taxon>
        <taxon>Alphaproteobacteria</taxon>
        <taxon>Hyphomicrobiales</taxon>
        <taxon>Phyllobacteriaceae</taxon>
        <taxon>Mesorhizobium</taxon>
    </lineage>
</organism>
<sequence length="49" mass="5158">MTISAIALTPLISLIAGVLILVMPRLLNYIVAIYLIIAGLLGLFPHLAG</sequence>
<dbReference type="Pfam" id="PF11295">
    <property type="entry name" value="DUF3096"/>
    <property type="match status" value="1"/>
</dbReference>
<keyword evidence="3" id="KW-1185">Reference proteome</keyword>
<evidence type="ECO:0008006" key="4">
    <source>
        <dbReference type="Google" id="ProtNLM"/>
    </source>
</evidence>
<keyword evidence="1" id="KW-1133">Transmembrane helix</keyword>
<dbReference type="Proteomes" id="UP000002949">
    <property type="component" value="Unassembled WGS sequence"/>
</dbReference>